<protein>
    <recommendedName>
        <fullName evidence="2">DUF7745 domain-containing protein</fullName>
    </recommendedName>
</protein>
<dbReference type="EMBL" id="QJKJ01001902">
    <property type="protein sequence ID" value="RDY05332.1"/>
    <property type="molecule type" value="Genomic_DNA"/>
</dbReference>
<feature type="region of interest" description="Disordered" evidence="1">
    <location>
        <begin position="93"/>
        <end position="114"/>
    </location>
</feature>
<dbReference type="InterPro" id="IPR056647">
    <property type="entry name" value="DUF7745"/>
</dbReference>
<dbReference type="Pfam" id="PF24924">
    <property type="entry name" value="DUF7745"/>
    <property type="match status" value="1"/>
</dbReference>
<feature type="non-terminal residue" evidence="3">
    <location>
        <position position="1"/>
    </location>
</feature>
<feature type="domain" description="DUF7745" evidence="2">
    <location>
        <begin position="1"/>
        <end position="51"/>
    </location>
</feature>
<accession>A0A371HRC8</accession>
<dbReference type="AlphaFoldDB" id="A0A371HRC8"/>
<evidence type="ECO:0000256" key="1">
    <source>
        <dbReference type="SAM" id="MobiDB-lite"/>
    </source>
</evidence>
<organism evidence="3 4">
    <name type="scientific">Mucuna pruriens</name>
    <name type="common">Velvet bean</name>
    <name type="synonym">Dolichos pruriens</name>
    <dbReference type="NCBI Taxonomy" id="157652"/>
    <lineage>
        <taxon>Eukaryota</taxon>
        <taxon>Viridiplantae</taxon>
        <taxon>Streptophyta</taxon>
        <taxon>Embryophyta</taxon>
        <taxon>Tracheophyta</taxon>
        <taxon>Spermatophyta</taxon>
        <taxon>Magnoliopsida</taxon>
        <taxon>eudicotyledons</taxon>
        <taxon>Gunneridae</taxon>
        <taxon>Pentapetalae</taxon>
        <taxon>rosids</taxon>
        <taxon>fabids</taxon>
        <taxon>Fabales</taxon>
        <taxon>Fabaceae</taxon>
        <taxon>Papilionoideae</taxon>
        <taxon>50 kb inversion clade</taxon>
        <taxon>NPAAA clade</taxon>
        <taxon>indigoferoid/millettioid clade</taxon>
        <taxon>Phaseoleae</taxon>
        <taxon>Mucuna</taxon>
    </lineage>
</organism>
<evidence type="ECO:0000313" key="4">
    <source>
        <dbReference type="Proteomes" id="UP000257109"/>
    </source>
</evidence>
<dbReference type="Proteomes" id="UP000257109">
    <property type="component" value="Unassembled WGS sequence"/>
</dbReference>
<comment type="caution">
    <text evidence="3">The sequence shown here is derived from an EMBL/GenBank/DDBJ whole genome shotgun (WGS) entry which is preliminary data.</text>
</comment>
<proteinExistence type="predicted"/>
<evidence type="ECO:0000259" key="2">
    <source>
        <dbReference type="Pfam" id="PF24924"/>
    </source>
</evidence>
<evidence type="ECO:0000313" key="3">
    <source>
        <dbReference type="EMBL" id="RDY05332.1"/>
    </source>
</evidence>
<name>A0A371HRC8_MUCPR</name>
<reference evidence="3" key="1">
    <citation type="submission" date="2018-05" db="EMBL/GenBank/DDBJ databases">
        <title>Draft genome of Mucuna pruriens seed.</title>
        <authorList>
            <person name="Nnadi N.E."/>
            <person name="Vos R."/>
            <person name="Hasami M.H."/>
            <person name="Devisetty U.K."/>
            <person name="Aguiy J.C."/>
        </authorList>
    </citation>
    <scope>NUCLEOTIDE SEQUENCE [LARGE SCALE GENOMIC DNA]</scope>
    <source>
        <strain evidence="3">JCA_2017</strain>
    </source>
</reference>
<keyword evidence="4" id="KW-1185">Reference proteome</keyword>
<gene>
    <name evidence="3" type="ORF">CR513_10844</name>
</gene>
<sequence>MGTRGCINYNPTIALKQLGYPITHGPTEELTAHFIIYGLSSHNVSMLRKISTPVITKEAPILDIPSNKETEELRKALLKSVDEKREEAYKKQRTAFEETEQKMKSLEKYAKEHK</sequence>